<feature type="transmembrane region" description="Helical" evidence="5">
    <location>
        <begin position="588"/>
        <end position="617"/>
    </location>
</feature>
<feature type="domain" description="PLD phosphodiesterase" evidence="6">
    <location>
        <begin position="366"/>
        <end position="389"/>
    </location>
</feature>
<dbReference type="Proteomes" id="UP000342300">
    <property type="component" value="Unassembled WGS sequence"/>
</dbReference>
<evidence type="ECO:0000256" key="4">
    <source>
        <dbReference type="ARBA" id="ARBA00023098"/>
    </source>
</evidence>
<dbReference type="Pfam" id="PF09335">
    <property type="entry name" value="VTT_dom"/>
    <property type="match status" value="1"/>
</dbReference>
<evidence type="ECO:0000313" key="8">
    <source>
        <dbReference type="Proteomes" id="UP000342300"/>
    </source>
</evidence>
<keyword evidence="5" id="KW-1133">Transmembrane helix</keyword>
<keyword evidence="5" id="KW-0812">Transmembrane</keyword>
<proteinExistence type="predicted"/>
<dbReference type="InterPro" id="IPR001736">
    <property type="entry name" value="PLipase_D/transphosphatidylase"/>
</dbReference>
<sequence length="749" mass="82937">MNAATRRSVPSTSAAAASLLFEPGRNCTVVAHASRVGLLVDGEEYFRAFALAAERASQSVAILAWDFNSATPLSFDDRPGAPPAQLGDFLNWLVRRRRGLRINILEWDYPLVFGADREFRLFHGFGWRPRRRVRFAQDNTHPISASHHQKIVVIDDAMAFIGGFDLTVRRWDSCAHAAEDDRRRCGDVAYPPFHDTMMAVDGEAARELGKIVRARWRAATGREMPATRTASPEPWRWPDAVRVDVHDVKVALSRTMPEMPRVAGITEVEALYLDMIASARRHIYIENQYFTAHRIGDALAARLAEPDGPEIVVLVRRFSHGWLEEHTMHVLRTRLVQRLRRADVHGRFHVYYPHVDKLAAGVCIDLHAKLMIVDDELLRIGSANLSNRSMGMDSECDATIVARGDPQAAAAIRHFRNRLLGEHLDARPKTVDTAVEEHGSLHGAIEALAGRCRTLRQLEQLPDWPEAVIELASVGDPARPLVEHLIDELSPEGLMTRAVELEDGKRGAAGERGFIFMRPAVLKLIAFVLVIGALTALWRYTPLADWLDASRVTGWAQAFASRWWAPLLILVAYTPACVVMFPRPLITLAAVVAFGPQLGFVYAISGILVAALASYLAGLGLPRREVQKLGGKRLFKLAEILRRRSLSAMTALRLVPVAPFVVVGMCAAAIGIRVQPFLFGTLFGMLPGTLATTVFGDQLAALLDDPARINYGIIAAIVVLLVLTSLIVRRWLAKQQRALNNATAGERSR</sequence>
<gene>
    <name evidence="7" type="ORF">CRU78_03840</name>
</gene>
<dbReference type="PANTHER" id="PTHR18896">
    <property type="entry name" value="PHOSPHOLIPASE D"/>
    <property type="match status" value="1"/>
</dbReference>
<dbReference type="GO" id="GO:0009395">
    <property type="term" value="P:phospholipid catabolic process"/>
    <property type="evidence" value="ECO:0007669"/>
    <property type="project" value="TreeGrafter"/>
</dbReference>
<evidence type="ECO:0000256" key="2">
    <source>
        <dbReference type="ARBA" id="ARBA00022737"/>
    </source>
</evidence>
<dbReference type="Pfam" id="PF00614">
    <property type="entry name" value="PLDc"/>
    <property type="match status" value="1"/>
</dbReference>
<evidence type="ECO:0000256" key="1">
    <source>
        <dbReference type="ARBA" id="ARBA00000798"/>
    </source>
</evidence>
<feature type="transmembrane region" description="Helical" evidence="5">
    <location>
        <begin position="708"/>
        <end position="728"/>
    </location>
</feature>
<feature type="domain" description="PLD phosphodiesterase" evidence="6">
    <location>
        <begin position="143"/>
        <end position="170"/>
    </location>
</feature>
<dbReference type="SMART" id="SM00155">
    <property type="entry name" value="PLDc"/>
    <property type="match status" value="2"/>
</dbReference>
<comment type="caution">
    <text evidence="7">The sequence shown here is derived from an EMBL/GenBank/DDBJ whole genome shotgun (WGS) entry which is preliminary data.</text>
</comment>
<dbReference type="Pfam" id="PF13091">
    <property type="entry name" value="PLDc_2"/>
    <property type="match status" value="1"/>
</dbReference>
<evidence type="ECO:0000313" key="7">
    <source>
        <dbReference type="EMBL" id="MQM29713.1"/>
    </source>
</evidence>
<keyword evidence="5" id="KW-0472">Membrane</keyword>
<keyword evidence="2" id="KW-0677">Repeat</keyword>
<organism evidence="7 8">
    <name type="scientific">Candidatus Accumulibacter phosphatis</name>
    <dbReference type="NCBI Taxonomy" id="327160"/>
    <lineage>
        <taxon>Bacteria</taxon>
        <taxon>Pseudomonadati</taxon>
        <taxon>Pseudomonadota</taxon>
        <taxon>Betaproteobacteria</taxon>
        <taxon>Candidatus Accumulibacter</taxon>
    </lineage>
</organism>
<dbReference type="PROSITE" id="PS50035">
    <property type="entry name" value="PLD"/>
    <property type="match status" value="2"/>
</dbReference>
<feature type="transmembrane region" description="Helical" evidence="5">
    <location>
        <begin position="561"/>
        <end position="581"/>
    </location>
</feature>
<dbReference type="InterPro" id="IPR032816">
    <property type="entry name" value="VTT_dom"/>
</dbReference>
<evidence type="ECO:0000256" key="5">
    <source>
        <dbReference type="SAM" id="Phobius"/>
    </source>
</evidence>
<keyword evidence="4" id="KW-0443">Lipid metabolism</keyword>
<reference evidence="7 8" key="1">
    <citation type="submission" date="2017-09" db="EMBL/GenBank/DDBJ databases">
        <title>Metagenomic Analysis Reveals Denitrifying Candidatus Accumulibacter and Flanking Population as a Source of N2O.</title>
        <authorList>
            <person name="Gao H."/>
            <person name="Mao Y."/>
            <person name="Zhao X."/>
            <person name="Liu W.-T."/>
            <person name="Zhang T."/>
            <person name="Wells G."/>
        </authorList>
    </citation>
    <scope>NUCLEOTIDE SEQUENCE [LARGE SCALE GENOMIC DNA]</scope>
    <source>
        <strain evidence="7">CANDO_2_IC</strain>
    </source>
</reference>
<dbReference type="PANTHER" id="PTHR18896:SF76">
    <property type="entry name" value="PHOSPHOLIPASE"/>
    <property type="match status" value="1"/>
</dbReference>
<dbReference type="AlphaFoldDB" id="A0A6A7RQ88"/>
<accession>A0A6A7RQ88</accession>
<dbReference type="GO" id="GO:0004630">
    <property type="term" value="F:phospholipase D activity"/>
    <property type="evidence" value="ECO:0007669"/>
    <property type="project" value="UniProtKB-EC"/>
</dbReference>
<feature type="transmembrane region" description="Helical" evidence="5">
    <location>
        <begin position="520"/>
        <end position="541"/>
    </location>
</feature>
<dbReference type="EMBL" id="PDHS01000078">
    <property type="protein sequence ID" value="MQM29713.1"/>
    <property type="molecule type" value="Genomic_DNA"/>
</dbReference>
<dbReference type="Gene3D" id="3.30.870.10">
    <property type="entry name" value="Endonuclease Chain A"/>
    <property type="match status" value="2"/>
</dbReference>
<protein>
    <submittedName>
        <fullName evidence="7">Phospholipase</fullName>
    </submittedName>
</protein>
<dbReference type="SUPFAM" id="SSF56024">
    <property type="entry name" value="Phospholipase D/nuclease"/>
    <property type="match status" value="2"/>
</dbReference>
<feature type="transmembrane region" description="Helical" evidence="5">
    <location>
        <begin position="651"/>
        <end position="670"/>
    </location>
</feature>
<comment type="catalytic activity">
    <reaction evidence="1">
        <text>a 1,2-diacyl-sn-glycero-3-phosphocholine + H2O = a 1,2-diacyl-sn-glycero-3-phosphate + choline + H(+)</text>
        <dbReference type="Rhea" id="RHEA:14445"/>
        <dbReference type="ChEBI" id="CHEBI:15354"/>
        <dbReference type="ChEBI" id="CHEBI:15377"/>
        <dbReference type="ChEBI" id="CHEBI:15378"/>
        <dbReference type="ChEBI" id="CHEBI:57643"/>
        <dbReference type="ChEBI" id="CHEBI:58608"/>
        <dbReference type="EC" id="3.1.4.4"/>
    </reaction>
</comment>
<name>A0A6A7RQ88_9PROT</name>
<dbReference type="InterPro" id="IPR025202">
    <property type="entry name" value="PLD-like_dom"/>
</dbReference>
<evidence type="ECO:0000256" key="3">
    <source>
        <dbReference type="ARBA" id="ARBA00022801"/>
    </source>
</evidence>
<dbReference type="InterPro" id="IPR015679">
    <property type="entry name" value="PLipase_D_fam"/>
</dbReference>
<dbReference type="CDD" id="cd09140">
    <property type="entry name" value="PLDc_vPLD1_2_like_bac_1"/>
    <property type="match status" value="1"/>
</dbReference>
<evidence type="ECO:0000259" key="6">
    <source>
        <dbReference type="PROSITE" id="PS50035"/>
    </source>
</evidence>
<dbReference type="CDD" id="cd09143">
    <property type="entry name" value="PLDc_vPLD1_2_like_bac_2"/>
    <property type="match status" value="1"/>
</dbReference>
<keyword evidence="3" id="KW-0378">Hydrolase</keyword>